<evidence type="ECO:0000256" key="6">
    <source>
        <dbReference type="ARBA" id="ARBA00022692"/>
    </source>
</evidence>
<dbReference type="PANTHER" id="PTHR22760">
    <property type="entry name" value="GLYCOSYLTRANSFERASE"/>
    <property type="match status" value="1"/>
</dbReference>
<dbReference type="GO" id="GO:0005789">
    <property type="term" value="C:endoplasmic reticulum membrane"/>
    <property type="evidence" value="ECO:0007669"/>
    <property type="project" value="UniProtKB-SubCell"/>
</dbReference>
<evidence type="ECO:0000256" key="2">
    <source>
        <dbReference type="ARBA" id="ARBA00004922"/>
    </source>
</evidence>
<evidence type="ECO:0000256" key="7">
    <source>
        <dbReference type="ARBA" id="ARBA00022824"/>
    </source>
</evidence>
<accession>A0A6A6P2H9</accession>
<gene>
    <name evidence="12" type="ORF">BDY21DRAFT_321100</name>
</gene>
<evidence type="ECO:0000256" key="5">
    <source>
        <dbReference type="ARBA" id="ARBA00022679"/>
    </source>
</evidence>
<organism evidence="12 13">
    <name type="scientific">Lineolata rhizophorae</name>
    <dbReference type="NCBI Taxonomy" id="578093"/>
    <lineage>
        <taxon>Eukaryota</taxon>
        <taxon>Fungi</taxon>
        <taxon>Dikarya</taxon>
        <taxon>Ascomycota</taxon>
        <taxon>Pezizomycotina</taxon>
        <taxon>Dothideomycetes</taxon>
        <taxon>Dothideomycetes incertae sedis</taxon>
        <taxon>Lineolatales</taxon>
        <taxon>Lineolataceae</taxon>
        <taxon>Lineolata</taxon>
    </lineage>
</organism>
<keyword evidence="8 10" id="KW-1133">Transmembrane helix</keyword>
<keyword evidence="9 10" id="KW-0472">Membrane</keyword>
<dbReference type="GO" id="GO:0006487">
    <property type="term" value="P:protein N-linked glycosylation"/>
    <property type="evidence" value="ECO:0007669"/>
    <property type="project" value="TreeGrafter"/>
</dbReference>
<evidence type="ECO:0000256" key="10">
    <source>
        <dbReference type="RuleBase" id="RU363075"/>
    </source>
</evidence>
<keyword evidence="7 10" id="KW-0256">Endoplasmic reticulum</keyword>
<evidence type="ECO:0000313" key="13">
    <source>
        <dbReference type="Proteomes" id="UP000799766"/>
    </source>
</evidence>
<evidence type="ECO:0000256" key="1">
    <source>
        <dbReference type="ARBA" id="ARBA00004477"/>
    </source>
</evidence>
<dbReference type="EMBL" id="MU001680">
    <property type="protein sequence ID" value="KAF2457653.1"/>
    <property type="molecule type" value="Genomic_DNA"/>
</dbReference>
<evidence type="ECO:0000256" key="3">
    <source>
        <dbReference type="ARBA" id="ARBA00007063"/>
    </source>
</evidence>
<dbReference type="Pfam" id="PF11927">
    <property type="entry name" value="HODM_asu-like"/>
    <property type="match status" value="1"/>
</dbReference>
<dbReference type="EC" id="2.4.1.-" evidence="10"/>
<feature type="transmembrane region" description="Helical" evidence="10">
    <location>
        <begin position="216"/>
        <end position="239"/>
    </location>
</feature>
<evidence type="ECO:0000256" key="11">
    <source>
        <dbReference type="SAM" id="MobiDB-lite"/>
    </source>
</evidence>
<evidence type="ECO:0000256" key="8">
    <source>
        <dbReference type="ARBA" id="ARBA00022989"/>
    </source>
</evidence>
<sequence>MFFLIVPICCDKSTMARKPKKSPPPQASQQPGVPIKNLPDKPPASQSSPTLEPIVAFYIFLAARTVSAFYAPIQDCDEVYNYWEPTHYLNHGYGKQTWEYSPQYAIRSWVYSGLHAAIVALSRPLPVVTTKTCQFYFLRLILGTACAACETRLFAALSRAVNPRVGLFFMLAMLSSAGMFHASTAYLPSSFAMYAGMLGTAAFMDWKGGIKTAQGIMWFGIGASIGWPFAGALALPWLAEELVLAAITGQVVDMATRVLDGTVRSMIVLAVQSAIDTFFYKKLVCVPLNIVLYNVLSSSSSRGPDIYGVEPWHFYLRNLALNFNAWFLLALLSFPLLVLHHLFRERARRGGSAGAQTFLRTLVFITPFYVWLAIFTLQPHKEERFMYPAYPMLALNAAMTLHVVLGYVGSTDPRDLSSHVPPALKFAAVMAFVLGSVDLGLLRSAGIVTAYGAPLEVYGPLMENGVGGEGAAGNVCLGKEWYRFPSSYFLPDGMHARYVRSAFRGLLPGDFSEAKTGFGVFPGTWLEPAGMNDRNEEDLGKYVDISECQYLVDSRFAGRSDDGEEKVEEVGVHPDEPDYVRDEETWERVACAPFLDAERTGTLGRLVWVPDWGIIPARFRRRWGEYCLLRRRSLAPSVDPQLQAADRAGRRSAFVIMLVHMDGAVFLPMMPNSIKKPDRALDLSKAARTPLLEASFSASFFAPVVFRSLEMEEFKLWARKNCNPERVKEISQQVEQRFRDQPKHTAYGALLAIATAWLLIATARHFLARKQSSRPGSPDPEKKPAYNRSAGSKGPDRPPGVWPPSDFKRPTASPYPDWSLEHTKPLPYRPFRYGPQYKVTMGLRNMDWDDWIEIDNHYPRFHADKARRIEDRGSRCCRTAPEAFDAACELVEELVDYLPQRYPSLFRRTGEGKMENLYSGERFDVTERPLKEDPMQMAARMVQDDLAIMLEKPDGQYYLLAGAILLAGFWRLEDKFGMVLSEIHTSGEVPQFKEKLEKGMMNFFRRVKPENPVLRNNYFIQVDDQLPWSTSIGDEDSEGIGWYTAEKNKAIEHHYFRSERQSLRRLPRSGGVVFTIHTYFHPITEICAEPYVPGRLASAVRSWGDDVSKYKGKERYQDVLLEYLDRKHEEQVADGLDLSKEEEVRAYPW</sequence>
<evidence type="ECO:0000313" key="12">
    <source>
        <dbReference type="EMBL" id="KAF2457653.1"/>
    </source>
</evidence>
<dbReference type="Proteomes" id="UP000799766">
    <property type="component" value="Unassembled WGS sequence"/>
</dbReference>
<evidence type="ECO:0000256" key="4">
    <source>
        <dbReference type="ARBA" id="ARBA00022676"/>
    </source>
</evidence>
<dbReference type="Pfam" id="PF03901">
    <property type="entry name" value="Glyco_transf_22"/>
    <property type="match status" value="1"/>
</dbReference>
<protein>
    <recommendedName>
        <fullName evidence="10">Mannosyltransferase</fullName>
        <ecNumber evidence="10">2.4.1.-</ecNumber>
    </recommendedName>
</protein>
<keyword evidence="5 12" id="KW-0808">Transferase</keyword>
<dbReference type="GO" id="GO:0000026">
    <property type="term" value="F:alpha-1,2-mannosyltransferase activity"/>
    <property type="evidence" value="ECO:0007669"/>
    <property type="project" value="TreeGrafter"/>
</dbReference>
<keyword evidence="13" id="KW-1185">Reference proteome</keyword>
<comment type="subcellular location">
    <subcellularLocation>
        <location evidence="1 10">Endoplasmic reticulum membrane</location>
        <topology evidence="1 10">Multi-pass membrane protein</topology>
    </subcellularLocation>
</comment>
<feature type="transmembrane region" description="Helical" evidence="10">
    <location>
        <begin position="389"/>
        <end position="408"/>
    </location>
</feature>
<feature type="transmembrane region" description="Helical" evidence="10">
    <location>
        <begin position="161"/>
        <end position="180"/>
    </location>
</feature>
<dbReference type="InterPro" id="IPR021848">
    <property type="entry name" value="HODM_asu-like"/>
</dbReference>
<reference evidence="12" key="1">
    <citation type="journal article" date="2020" name="Stud. Mycol.">
        <title>101 Dothideomycetes genomes: a test case for predicting lifestyles and emergence of pathogens.</title>
        <authorList>
            <person name="Haridas S."/>
            <person name="Albert R."/>
            <person name="Binder M."/>
            <person name="Bloem J."/>
            <person name="Labutti K."/>
            <person name="Salamov A."/>
            <person name="Andreopoulos B."/>
            <person name="Baker S."/>
            <person name="Barry K."/>
            <person name="Bills G."/>
            <person name="Bluhm B."/>
            <person name="Cannon C."/>
            <person name="Castanera R."/>
            <person name="Culley D."/>
            <person name="Daum C."/>
            <person name="Ezra D."/>
            <person name="Gonzalez J."/>
            <person name="Henrissat B."/>
            <person name="Kuo A."/>
            <person name="Liang C."/>
            <person name="Lipzen A."/>
            <person name="Lutzoni F."/>
            <person name="Magnuson J."/>
            <person name="Mondo S."/>
            <person name="Nolan M."/>
            <person name="Ohm R."/>
            <person name="Pangilinan J."/>
            <person name="Park H.-J."/>
            <person name="Ramirez L."/>
            <person name="Alfaro M."/>
            <person name="Sun H."/>
            <person name="Tritt A."/>
            <person name="Yoshinaga Y."/>
            <person name="Zwiers L.-H."/>
            <person name="Turgeon B."/>
            <person name="Goodwin S."/>
            <person name="Spatafora J."/>
            <person name="Crous P."/>
            <person name="Grigoriev I."/>
        </authorList>
    </citation>
    <scope>NUCLEOTIDE SEQUENCE</scope>
    <source>
        <strain evidence="12">ATCC 16933</strain>
    </source>
</reference>
<feature type="region of interest" description="Disordered" evidence="11">
    <location>
        <begin position="15"/>
        <end position="47"/>
    </location>
</feature>
<feature type="transmembrane region" description="Helical" evidence="10">
    <location>
        <begin position="746"/>
        <end position="767"/>
    </location>
</feature>
<dbReference type="AlphaFoldDB" id="A0A6A6P2H9"/>
<comment type="pathway">
    <text evidence="2">Protein modification; protein glycosylation.</text>
</comment>
<comment type="similarity">
    <text evidence="3 10">Belongs to the glycosyltransferase 22 family.</text>
</comment>
<dbReference type="PANTHER" id="PTHR22760:SF2">
    <property type="entry name" value="ALPHA-1,2-MANNOSYLTRANSFERASE ALG9"/>
    <property type="match status" value="1"/>
</dbReference>
<dbReference type="InterPro" id="IPR005599">
    <property type="entry name" value="GPI_mannosylTrfase"/>
</dbReference>
<keyword evidence="4 10" id="KW-0328">Glycosyltransferase</keyword>
<keyword evidence="6 10" id="KW-0812">Transmembrane</keyword>
<feature type="region of interest" description="Disordered" evidence="11">
    <location>
        <begin position="770"/>
        <end position="808"/>
    </location>
</feature>
<feature type="transmembrane region" description="Helical" evidence="10">
    <location>
        <begin position="319"/>
        <end position="338"/>
    </location>
</feature>
<proteinExistence type="inferred from homology"/>
<dbReference type="UniPathway" id="UPA00378"/>
<feature type="transmembrane region" description="Helical" evidence="10">
    <location>
        <begin position="358"/>
        <end position="377"/>
    </location>
</feature>
<dbReference type="OrthoDB" id="497541at2759"/>
<evidence type="ECO:0000256" key="9">
    <source>
        <dbReference type="ARBA" id="ARBA00023136"/>
    </source>
</evidence>
<name>A0A6A6P2H9_9PEZI</name>